<sequence length="193" mass="22375">MRPPDQNFRGKYPGSPPLDPALIGTSTSCKLKSNIHIYLCVIETQRNVISTTFLVVVTVRGDDFPGVELDDLLQQFDGNFENLMDTLILWILMIFPQISPPRNEFPVTQKKNIKRLQQPFQSPTIVLQDLETRVQVDYLRNPIDFFLQYFENDFFEIVAFNISLYTVQNNKTNFKPTNKYEIQTLIAIHLIMG</sequence>
<keyword evidence="2" id="KW-1185">Reference proteome</keyword>
<evidence type="ECO:0000313" key="2">
    <source>
        <dbReference type="Proteomes" id="UP000478052"/>
    </source>
</evidence>
<accession>A0A6G0VK28</accession>
<dbReference type="OrthoDB" id="123207at2759"/>
<dbReference type="EMBL" id="VUJU01015777">
    <property type="protein sequence ID" value="KAF0692150.1"/>
    <property type="molecule type" value="Genomic_DNA"/>
</dbReference>
<proteinExistence type="predicted"/>
<organism evidence="1 2">
    <name type="scientific">Aphis craccivora</name>
    <name type="common">Cowpea aphid</name>
    <dbReference type="NCBI Taxonomy" id="307492"/>
    <lineage>
        <taxon>Eukaryota</taxon>
        <taxon>Metazoa</taxon>
        <taxon>Ecdysozoa</taxon>
        <taxon>Arthropoda</taxon>
        <taxon>Hexapoda</taxon>
        <taxon>Insecta</taxon>
        <taxon>Pterygota</taxon>
        <taxon>Neoptera</taxon>
        <taxon>Paraneoptera</taxon>
        <taxon>Hemiptera</taxon>
        <taxon>Sternorrhyncha</taxon>
        <taxon>Aphidomorpha</taxon>
        <taxon>Aphidoidea</taxon>
        <taxon>Aphididae</taxon>
        <taxon>Aphidini</taxon>
        <taxon>Aphis</taxon>
        <taxon>Aphis</taxon>
    </lineage>
</organism>
<dbReference type="Proteomes" id="UP000478052">
    <property type="component" value="Unassembled WGS sequence"/>
</dbReference>
<name>A0A6G0VK28_APHCR</name>
<protein>
    <submittedName>
        <fullName evidence="1">PiggyBac transposable element-derived protein 3-like</fullName>
    </submittedName>
</protein>
<feature type="non-terminal residue" evidence="1">
    <location>
        <position position="193"/>
    </location>
</feature>
<reference evidence="1 2" key="1">
    <citation type="submission" date="2019-08" db="EMBL/GenBank/DDBJ databases">
        <title>Whole genome of Aphis craccivora.</title>
        <authorList>
            <person name="Voronova N.V."/>
            <person name="Shulinski R.S."/>
            <person name="Bandarenka Y.V."/>
            <person name="Zhorov D.G."/>
            <person name="Warner D."/>
        </authorList>
    </citation>
    <scope>NUCLEOTIDE SEQUENCE [LARGE SCALE GENOMIC DNA]</scope>
    <source>
        <strain evidence="1">180601</strain>
        <tissue evidence="1">Whole Body</tissue>
    </source>
</reference>
<dbReference type="AlphaFoldDB" id="A0A6G0VK28"/>
<gene>
    <name evidence="1" type="ORF">FWK35_00030327</name>
</gene>
<comment type="caution">
    <text evidence="1">The sequence shown here is derived from an EMBL/GenBank/DDBJ whole genome shotgun (WGS) entry which is preliminary data.</text>
</comment>
<evidence type="ECO:0000313" key="1">
    <source>
        <dbReference type="EMBL" id="KAF0692150.1"/>
    </source>
</evidence>